<organism evidence="5 6">
    <name type="scientific">Paenibacillus alginolyticus</name>
    <dbReference type="NCBI Taxonomy" id="59839"/>
    <lineage>
        <taxon>Bacteria</taxon>
        <taxon>Bacillati</taxon>
        <taxon>Bacillota</taxon>
        <taxon>Bacilli</taxon>
        <taxon>Bacillales</taxon>
        <taxon>Paenibacillaceae</taxon>
        <taxon>Paenibacillus</taxon>
    </lineage>
</organism>
<dbReference type="SUPFAM" id="SSF51215">
    <property type="entry name" value="Regulatory protein AraC"/>
    <property type="match status" value="1"/>
</dbReference>
<reference evidence="5 6" key="1">
    <citation type="submission" date="2022-05" db="EMBL/GenBank/DDBJ databases">
        <title>Genome Sequencing of Bee-Associated Microbes.</title>
        <authorList>
            <person name="Dunlap C."/>
        </authorList>
    </citation>
    <scope>NUCLEOTIDE SEQUENCE [LARGE SCALE GENOMIC DNA]</scope>
    <source>
        <strain evidence="5 6">NRRL B-14421</strain>
    </source>
</reference>
<feature type="domain" description="HTH araC/xylS-type" evidence="4">
    <location>
        <begin position="203"/>
        <end position="301"/>
    </location>
</feature>
<gene>
    <name evidence="5" type="ORF">M5X19_36175</name>
</gene>
<dbReference type="EMBL" id="JAMDMX010000218">
    <property type="protein sequence ID" value="MCY9698240.1"/>
    <property type="molecule type" value="Genomic_DNA"/>
</dbReference>
<dbReference type="Proteomes" id="UP001527099">
    <property type="component" value="Unassembled WGS sequence"/>
</dbReference>
<evidence type="ECO:0000313" key="5">
    <source>
        <dbReference type="EMBL" id="MCY9698240.1"/>
    </source>
</evidence>
<keyword evidence="3" id="KW-0804">Transcription</keyword>
<dbReference type="InterPro" id="IPR014710">
    <property type="entry name" value="RmlC-like_jellyroll"/>
</dbReference>
<evidence type="ECO:0000256" key="3">
    <source>
        <dbReference type="ARBA" id="ARBA00023163"/>
    </source>
</evidence>
<dbReference type="InterPro" id="IPR018060">
    <property type="entry name" value="HTH_AraC"/>
</dbReference>
<comment type="caution">
    <text evidence="5">The sequence shown here is derived from an EMBL/GenBank/DDBJ whole genome shotgun (WGS) entry which is preliminary data.</text>
</comment>
<dbReference type="PANTHER" id="PTHR43280:SF2">
    <property type="entry name" value="HTH-TYPE TRANSCRIPTIONAL REGULATOR EXSA"/>
    <property type="match status" value="1"/>
</dbReference>
<evidence type="ECO:0000259" key="4">
    <source>
        <dbReference type="PROSITE" id="PS01124"/>
    </source>
</evidence>
<dbReference type="Pfam" id="PF12833">
    <property type="entry name" value="HTH_18"/>
    <property type="match status" value="1"/>
</dbReference>
<keyword evidence="1" id="KW-0805">Transcription regulation</keyword>
<sequence>MAYQLFTYRHNKTLPEVAWLKEPFVYDFFTLWQVGERRLFRDTIGFQGPHEDRFWDIGYVTEGSGVVSIHGSVYQIRKGDCLVRMPGHTCMISSKDTDELQICYIRFELHDSERGEHPFACMNSMLLEKKDPVRRDHWGLADLFDQLLREIRYENRHLLLMAGSYVNQILVAAYRNYLGQVERNIDTSDHMVPSIGGKREIAERAVQYMNERVLELKELSSVADVLGYSYSYLSHVFREEMGTSLQAYFSKRRILTAMQFLHDEDNTVTRVAELLSYQSIHSFSKAFKKQTGQSPSEYQFRYANEKKASY</sequence>
<name>A0ABT4GPT5_9BACL</name>
<dbReference type="InterPro" id="IPR009057">
    <property type="entry name" value="Homeodomain-like_sf"/>
</dbReference>
<evidence type="ECO:0000256" key="1">
    <source>
        <dbReference type="ARBA" id="ARBA00023015"/>
    </source>
</evidence>
<keyword evidence="2" id="KW-0238">DNA-binding</keyword>
<protein>
    <submittedName>
        <fullName evidence="5">AraC family transcriptional regulator</fullName>
    </submittedName>
</protein>
<dbReference type="InterPro" id="IPR037923">
    <property type="entry name" value="HTH-like"/>
</dbReference>
<proteinExistence type="predicted"/>
<dbReference type="InterPro" id="IPR003313">
    <property type="entry name" value="AraC-bd"/>
</dbReference>
<evidence type="ECO:0000313" key="6">
    <source>
        <dbReference type="Proteomes" id="UP001527099"/>
    </source>
</evidence>
<dbReference type="PANTHER" id="PTHR43280">
    <property type="entry name" value="ARAC-FAMILY TRANSCRIPTIONAL REGULATOR"/>
    <property type="match status" value="1"/>
</dbReference>
<dbReference type="Gene3D" id="2.60.120.10">
    <property type="entry name" value="Jelly Rolls"/>
    <property type="match status" value="1"/>
</dbReference>
<dbReference type="Gene3D" id="1.10.10.60">
    <property type="entry name" value="Homeodomain-like"/>
    <property type="match status" value="2"/>
</dbReference>
<dbReference type="RefSeq" id="WP_268618705.1">
    <property type="nucleotide sequence ID" value="NZ_JAMDMX010000218.1"/>
</dbReference>
<accession>A0ABT4GPT5</accession>
<dbReference type="PROSITE" id="PS01124">
    <property type="entry name" value="HTH_ARAC_FAMILY_2"/>
    <property type="match status" value="1"/>
</dbReference>
<dbReference type="SMART" id="SM00342">
    <property type="entry name" value="HTH_ARAC"/>
    <property type="match status" value="1"/>
</dbReference>
<evidence type="ECO:0000256" key="2">
    <source>
        <dbReference type="ARBA" id="ARBA00023125"/>
    </source>
</evidence>
<keyword evidence="6" id="KW-1185">Reference proteome</keyword>
<dbReference type="SUPFAM" id="SSF46689">
    <property type="entry name" value="Homeodomain-like"/>
    <property type="match status" value="2"/>
</dbReference>
<dbReference type="Pfam" id="PF02311">
    <property type="entry name" value="AraC_binding"/>
    <property type="match status" value="1"/>
</dbReference>